<organism evidence="3 4">
    <name type="scientific">Yersinia pseudotuberculosis serotype O:1b (strain IP 31758)</name>
    <dbReference type="NCBI Taxonomy" id="349747"/>
    <lineage>
        <taxon>Bacteria</taxon>
        <taxon>Pseudomonadati</taxon>
        <taxon>Pseudomonadota</taxon>
        <taxon>Gammaproteobacteria</taxon>
        <taxon>Enterobacterales</taxon>
        <taxon>Yersiniaceae</taxon>
        <taxon>Yersinia</taxon>
    </lineage>
</organism>
<evidence type="ECO:0000313" key="4">
    <source>
        <dbReference type="Proteomes" id="UP000002412"/>
    </source>
</evidence>
<reference evidence="3 4" key="1">
    <citation type="journal article" date="2007" name="PLoS Genet.">
        <title>The complete genome sequence of Yersinia pseudotuberculosis IP31758, the causative agent of Far East scarlet-like fever.</title>
        <authorList>
            <person name="Eppinger M."/>
            <person name="Rosovitz M.J."/>
            <person name="Fricke W.F."/>
            <person name="Rasko D.A."/>
            <person name="Kokorina G."/>
            <person name="Fayolle C."/>
            <person name="Lindler L.E."/>
            <person name="Carniel E."/>
            <person name="Ravel J."/>
        </authorList>
    </citation>
    <scope>NUCLEOTIDE SEQUENCE [LARGE SCALE GENOMIC DNA]</scope>
    <source>
        <strain evidence="3 4">IP 31758</strain>
        <plasmid evidence="4">Plasmid plasmid_153kb</plasmid>
    </source>
</reference>
<dbReference type="Proteomes" id="UP000002412">
    <property type="component" value="Plasmid p_153kb"/>
</dbReference>
<sequence>MMTMLTMNLPAPQPALNGVVVQSNSLIDAAYSLTIDEMRLVYIAMLKIDSKVKLENGLMPEINVTTLEFREAFNIKSHTMYNRLNQLGDALLVKPIITFEYDEEKQETVKRKRVWFTSVSYVDDQESKAINLRFSPELLPFLYALKDNFTKVDFTYLAELDSPFAMRLYQWLQKYRRMKKYNKGDGLVETEPFSLEEIKNRTGLSSKYPEYKIFKRDVLDPAIHKINRVTDISVTYKPVKKGKTIIAIIFAYVEEQGGVSSKPCRARLPTRPKVTVGSNAEGEWAKRCIHIMESFRKALLEYDPNEKLPMPDLKKLLSYYEIVGDSHKASKVKAEIASRTGK</sequence>
<dbReference type="EMBL" id="CP000719">
    <property type="protein sequence ID" value="ABS45676.1"/>
    <property type="molecule type" value="Genomic_DNA"/>
</dbReference>
<dbReference type="HOGENOM" id="CLU_047367_2_1_6"/>
<protein>
    <submittedName>
        <fullName evidence="3">Plasmid replication protein</fullName>
    </submittedName>
</protein>
<dbReference type="GO" id="GO:0003887">
    <property type="term" value="F:DNA-directed DNA polymerase activity"/>
    <property type="evidence" value="ECO:0007669"/>
    <property type="project" value="InterPro"/>
</dbReference>
<dbReference type="GO" id="GO:0006270">
    <property type="term" value="P:DNA replication initiation"/>
    <property type="evidence" value="ECO:0007669"/>
    <property type="project" value="InterPro"/>
</dbReference>
<dbReference type="Pfam" id="PF21205">
    <property type="entry name" value="Rep3_C"/>
    <property type="match status" value="1"/>
</dbReference>
<proteinExistence type="inferred from homology"/>
<keyword evidence="3" id="KW-0614">Plasmid</keyword>
<name>A0A0U1QTG7_YERP3</name>
<gene>
    <name evidence="3" type="ordered locus">YpsIP31758_B0136</name>
</gene>
<evidence type="ECO:0000259" key="2">
    <source>
        <dbReference type="Pfam" id="PF01051"/>
    </source>
</evidence>
<comment type="similarity">
    <text evidence="1">Belongs to the initiator RepB protein family.</text>
</comment>
<dbReference type="AlphaFoldDB" id="A0A0U1QTG7"/>
<dbReference type="InterPro" id="IPR036390">
    <property type="entry name" value="WH_DNA-bd_sf"/>
</dbReference>
<dbReference type="Gene3D" id="1.10.10.10">
    <property type="entry name" value="Winged helix-like DNA-binding domain superfamily/Winged helix DNA-binding domain"/>
    <property type="match status" value="2"/>
</dbReference>
<feature type="domain" description="Initiator Rep protein WH1" evidence="2">
    <location>
        <begin position="20"/>
        <end position="172"/>
    </location>
</feature>
<evidence type="ECO:0000313" key="3">
    <source>
        <dbReference type="EMBL" id="ABS45676.1"/>
    </source>
</evidence>
<dbReference type="KEGG" id="ypi:YpsIP31758_B0136"/>
<evidence type="ECO:0000256" key="1">
    <source>
        <dbReference type="ARBA" id="ARBA00038283"/>
    </source>
</evidence>
<dbReference type="Pfam" id="PF01051">
    <property type="entry name" value="Rep3_N"/>
    <property type="match status" value="1"/>
</dbReference>
<dbReference type="SUPFAM" id="SSF46785">
    <property type="entry name" value="Winged helix' DNA-binding domain"/>
    <property type="match status" value="2"/>
</dbReference>
<geneLocation type="plasmid" evidence="4">
    <name>plasmid_153kb</name>
</geneLocation>
<dbReference type="InterPro" id="IPR000525">
    <property type="entry name" value="Initiator_Rep_WH1"/>
</dbReference>
<accession>A0A0U1QTG7</accession>
<dbReference type="InterPro" id="IPR036388">
    <property type="entry name" value="WH-like_DNA-bd_sf"/>
</dbReference>